<dbReference type="RefSeq" id="XP_026280140.1">
    <property type="nucleotide sequence ID" value="XM_026424355.2"/>
</dbReference>
<sequence length="115" mass="12410">MRRSTLTTALLALLIAELASATAVYHDAADYQDPLAQAVMECSDMISPVIAERSSALYAHLVRACCEDTAVLLEEGRSVEAASSTAIKCFSRTLLPRAAQPDADRLINCIRRVLS</sequence>
<dbReference type="Proteomes" id="UP000504606">
    <property type="component" value="Unplaced"/>
</dbReference>
<reference evidence="3" key="1">
    <citation type="submission" date="2025-08" db="UniProtKB">
        <authorList>
            <consortium name="RefSeq"/>
        </authorList>
    </citation>
    <scope>IDENTIFICATION</scope>
    <source>
        <tissue evidence="3">Whole organism</tissue>
    </source>
</reference>
<gene>
    <name evidence="3" type="primary">LOC113207700</name>
</gene>
<dbReference type="AlphaFoldDB" id="A0A6J1SLE1"/>
<dbReference type="KEGG" id="foc:113207700"/>
<dbReference type="GeneID" id="113207700"/>
<evidence type="ECO:0000313" key="2">
    <source>
        <dbReference type="Proteomes" id="UP000504606"/>
    </source>
</evidence>
<organism evidence="2 3">
    <name type="scientific">Frankliniella occidentalis</name>
    <name type="common">Western flower thrips</name>
    <name type="synonym">Euthrips occidentalis</name>
    <dbReference type="NCBI Taxonomy" id="133901"/>
    <lineage>
        <taxon>Eukaryota</taxon>
        <taxon>Metazoa</taxon>
        <taxon>Ecdysozoa</taxon>
        <taxon>Arthropoda</taxon>
        <taxon>Hexapoda</taxon>
        <taxon>Insecta</taxon>
        <taxon>Pterygota</taxon>
        <taxon>Neoptera</taxon>
        <taxon>Paraneoptera</taxon>
        <taxon>Thysanoptera</taxon>
        <taxon>Terebrantia</taxon>
        <taxon>Thripoidea</taxon>
        <taxon>Thripidae</taxon>
        <taxon>Frankliniella</taxon>
    </lineage>
</organism>
<proteinExistence type="predicted"/>
<evidence type="ECO:0000256" key="1">
    <source>
        <dbReference type="SAM" id="SignalP"/>
    </source>
</evidence>
<evidence type="ECO:0000313" key="3">
    <source>
        <dbReference type="RefSeq" id="XP_026280140.1"/>
    </source>
</evidence>
<accession>A0A6J1SLE1</accession>
<feature type="chain" id="PRO_5026954298" evidence="1">
    <location>
        <begin position="22"/>
        <end position="115"/>
    </location>
</feature>
<keyword evidence="1" id="KW-0732">Signal</keyword>
<keyword evidence="2" id="KW-1185">Reference proteome</keyword>
<feature type="signal peptide" evidence="1">
    <location>
        <begin position="1"/>
        <end position="21"/>
    </location>
</feature>
<name>A0A6J1SLE1_FRAOC</name>
<protein>
    <submittedName>
        <fullName evidence="3">Uncharacterized protein LOC113207700</fullName>
    </submittedName>
</protein>
<dbReference type="OrthoDB" id="10436537at2759"/>